<dbReference type="Gene3D" id="3.90.79.10">
    <property type="entry name" value="Nucleoside Triphosphate Pyrophosphohydrolase"/>
    <property type="match status" value="1"/>
</dbReference>
<gene>
    <name evidence="5" type="ORF">ACGSLL_25590</name>
</gene>
<dbReference type="EMBL" id="JBIEIL010000016">
    <property type="protein sequence ID" value="MFG6207729.1"/>
    <property type="molecule type" value="Genomic_DNA"/>
</dbReference>
<dbReference type="InterPro" id="IPR020476">
    <property type="entry name" value="Nudix_hydrolase"/>
</dbReference>
<name>A0ABW7DM27_9PSED</name>
<evidence type="ECO:0000313" key="5">
    <source>
        <dbReference type="EMBL" id="MFG6207729.1"/>
    </source>
</evidence>
<keyword evidence="6" id="KW-1185">Reference proteome</keyword>
<dbReference type="Proteomes" id="UP001605918">
    <property type="component" value="Unassembled WGS sequence"/>
</dbReference>
<accession>A0ABW7DM27</accession>
<sequence length="120" mass="13804">MKVRATVICEQDRHILLVRKPRSHWTLPGGKVEPGETRAQAAVRELQEETGLNADDVLYLMEMQSGSTRHHVYEASVADLEQVRPQNEIIDCIWHPLDAVRHLNTNEATLRIVEAFQRRL</sequence>
<dbReference type="InterPro" id="IPR015797">
    <property type="entry name" value="NUDIX_hydrolase-like_dom_sf"/>
</dbReference>
<comment type="similarity">
    <text evidence="3">Belongs to the Nudix hydrolase family.</text>
</comment>
<dbReference type="RefSeq" id="WP_090284179.1">
    <property type="nucleotide sequence ID" value="NZ_JBIEIL010000016.1"/>
</dbReference>
<organism evidence="5 6">
    <name type="scientific">Pseudomonas retamae</name>
    <dbReference type="NCBI Taxonomy" id="702110"/>
    <lineage>
        <taxon>Bacteria</taxon>
        <taxon>Pseudomonadati</taxon>
        <taxon>Pseudomonadota</taxon>
        <taxon>Gammaproteobacteria</taxon>
        <taxon>Pseudomonadales</taxon>
        <taxon>Pseudomonadaceae</taxon>
        <taxon>Pseudomonas</taxon>
    </lineage>
</organism>
<dbReference type="SUPFAM" id="SSF55811">
    <property type="entry name" value="Nudix"/>
    <property type="match status" value="1"/>
</dbReference>
<proteinExistence type="inferred from homology"/>
<dbReference type="GO" id="GO:0016787">
    <property type="term" value="F:hydrolase activity"/>
    <property type="evidence" value="ECO:0007669"/>
    <property type="project" value="UniProtKB-KW"/>
</dbReference>
<comment type="cofactor">
    <cofactor evidence="1">
        <name>Mg(2+)</name>
        <dbReference type="ChEBI" id="CHEBI:18420"/>
    </cofactor>
</comment>
<dbReference type="InterPro" id="IPR000086">
    <property type="entry name" value="NUDIX_hydrolase_dom"/>
</dbReference>
<dbReference type="PRINTS" id="PR00502">
    <property type="entry name" value="NUDIXFAMILY"/>
</dbReference>
<comment type="caution">
    <text evidence="5">The sequence shown here is derived from an EMBL/GenBank/DDBJ whole genome shotgun (WGS) entry which is preliminary data.</text>
</comment>
<reference evidence="5 6" key="1">
    <citation type="submission" date="2024-10" db="EMBL/GenBank/DDBJ databases">
        <title>Whole genome of Pseudomonas sp Strain RB5.</title>
        <authorList>
            <person name="Selami N."/>
        </authorList>
    </citation>
    <scope>NUCLEOTIDE SEQUENCE [LARGE SCALE GENOMIC DNA]</scope>
    <source>
        <strain evidence="5 6">RB5</strain>
    </source>
</reference>
<evidence type="ECO:0000259" key="4">
    <source>
        <dbReference type="PROSITE" id="PS51462"/>
    </source>
</evidence>
<evidence type="ECO:0000256" key="2">
    <source>
        <dbReference type="ARBA" id="ARBA00022801"/>
    </source>
</evidence>
<keyword evidence="2 3" id="KW-0378">Hydrolase</keyword>
<dbReference type="PROSITE" id="PS00893">
    <property type="entry name" value="NUDIX_BOX"/>
    <property type="match status" value="1"/>
</dbReference>
<dbReference type="Pfam" id="PF00293">
    <property type="entry name" value="NUDIX"/>
    <property type="match status" value="1"/>
</dbReference>
<evidence type="ECO:0000256" key="3">
    <source>
        <dbReference type="RuleBase" id="RU003476"/>
    </source>
</evidence>
<dbReference type="PANTHER" id="PTHR43046">
    <property type="entry name" value="GDP-MANNOSE MANNOSYL HYDROLASE"/>
    <property type="match status" value="1"/>
</dbReference>
<dbReference type="PANTHER" id="PTHR43046:SF14">
    <property type="entry name" value="MUTT_NUDIX FAMILY PROTEIN"/>
    <property type="match status" value="1"/>
</dbReference>
<dbReference type="InterPro" id="IPR020084">
    <property type="entry name" value="NUDIX_hydrolase_CS"/>
</dbReference>
<feature type="domain" description="Nudix hydrolase" evidence="4">
    <location>
        <begin position="1"/>
        <end position="118"/>
    </location>
</feature>
<dbReference type="PROSITE" id="PS51462">
    <property type="entry name" value="NUDIX"/>
    <property type="match status" value="1"/>
</dbReference>
<dbReference type="CDD" id="cd04667">
    <property type="entry name" value="NUDIX_Hydrolase"/>
    <property type="match status" value="1"/>
</dbReference>
<evidence type="ECO:0000313" key="6">
    <source>
        <dbReference type="Proteomes" id="UP001605918"/>
    </source>
</evidence>
<protein>
    <submittedName>
        <fullName evidence="5">NUDIX hydrolase</fullName>
        <ecNumber evidence="5">3.6.-.-</ecNumber>
    </submittedName>
</protein>
<evidence type="ECO:0000256" key="1">
    <source>
        <dbReference type="ARBA" id="ARBA00001946"/>
    </source>
</evidence>
<dbReference type="EC" id="3.6.-.-" evidence="5"/>